<evidence type="ECO:0000313" key="3">
    <source>
        <dbReference type="EMBL" id="KEZ40755.1"/>
    </source>
</evidence>
<feature type="region of interest" description="Disordered" evidence="1">
    <location>
        <begin position="293"/>
        <end position="343"/>
    </location>
</feature>
<accession>A0A084G093</accession>
<proteinExistence type="predicted"/>
<dbReference type="KEGG" id="sapo:SAPIO_CDS8708"/>
<dbReference type="AlphaFoldDB" id="A0A084G093"/>
<sequence>MANNWLARAQSLITQFEQNPSTTAQDRTALIYFLEASPIRNVNDMALIDNVQTRVDLAQQFWQLTKRGPDLVLTKPIEDPLRIGAGIEAESKDESVRRSRSEADKCLLRDAGRCIITGARYPDACHVFPFSSLKEPHKTSNCLQATLFSLWGRHQEERISHLLVGDQNIVDTAQNMLALSPSLHRLWGKAVFGLEPIAQLDNGVRLRFRWLKKTGLALGQRMPEIFDPDELLASPDGPGSVNVRHLVTGRPILDGEIIDVTSSDKSSRPNYEILLLQWDLIKMVSLSGAAEAMEDPSWDPKPDDPFSWFPVSGPSGFEESRAAQESPESRTVPPEPEPRTPSF</sequence>
<comment type="caution">
    <text evidence="3">The sequence shown here is derived from an EMBL/GenBank/DDBJ whole genome shotgun (WGS) entry which is preliminary data.</text>
</comment>
<dbReference type="OrthoDB" id="5416097at2759"/>
<protein>
    <recommendedName>
        <fullName evidence="2">HNH nuclease domain-containing protein</fullName>
    </recommendedName>
</protein>
<evidence type="ECO:0000256" key="1">
    <source>
        <dbReference type="SAM" id="MobiDB-lite"/>
    </source>
</evidence>
<dbReference type="EMBL" id="JOWA01000121">
    <property type="protein sequence ID" value="KEZ40755.1"/>
    <property type="molecule type" value="Genomic_DNA"/>
</dbReference>
<gene>
    <name evidence="3" type="ORF">SAPIO_CDS8708</name>
</gene>
<organism evidence="3 4">
    <name type="scientific">Pseudallescheria apiosperma</name>
    <name type="common">Scedosporium apiospermum</name>
    <dbReference type="NCBI Taxonomy" id="563466"/>
    <lineage>
        <taxon>Eukaryota</taxon>
        <taxon>Fungi</taxon>
        <taxon>Dikarya</taxon>
        <taxon>Ascomycota</taxon>
        <taxon>Pezizomycotina</taxon>
        <taxon>Sordariomycetes</taxon>
        <taxon>Hypocreomycetidae</taxon>
        <taxon>Microascales</taxon>
        <taxon>Microascaceae</taxon>
        <taxon>Scedosporium</taxon>
    </lineage>
</organism>
<keyword evidence="4" id="KW-1185">Reference proteome</keyword>
<dbReference type="VEuPathDB" id="FungiDB:SAPIO_CDS8708"/>
<dbReference type="Proteomes" id="UP000028545">
    <property type="component" value="Unassembled WGS sequence"/>
</dbReference>
<feature type="domain" description="HNH nuclease" evidence="2">
    <location>
        <begin position="114"/>
        <end position="194"/>
    </location>
</feature>
<reference evidence="3 4" key="1">
    <citation type="journal article" date="2014" name="Genome Announc.">
        <title>Draft genome sequence of the pathogenic fungus Scedosporium apiospermum.</title>
        <authorList>
            <person name="Vandeputte P."/>
            <person name="Ghamrawi S."/>
            <person name="Rechenmann M."/>
            <person name="Iltis A."/>
            <person name="Giraud S."/>
            <person name="Fleury M."/>
            <person name="Thornton C."/>
            <person name="Delhaes L."/>
            <person name="Meyer W."/>
            <person name="Papon N."/>
            <person name="Bouchara J.P."/>
        </authorList>
    </citation>
    <scope>NUCLEOTIDE SEQUENCE [LARGE SCALE GENOMIC DNA]</scope>
    <source>
        <strain evidence="3 4">IHEM 14462</strain>
    </source>
</reference>
<dbReference type="RefSeq" id="XP_016640554.1">
    <property type="nucleotide sequence ID" value="XM_016790291.1"/>
</dbReference>
<dbReference type="InterPro" id="IPR003615">
    <property type="entry name" value="HNH_nuc"/>
</dbReference>
<name>A0A084G093_PSEDA</name>
<dbReference type="Pfam" id="PF13391">
    <property type="entry name" value="HNH_2"/>
    <property type="match status" value="1"/>
</dbReference>
<evidence type="ECO:0000313" key="4">
    <source>
        <dbReference type="Proteomes" id="UP000028545"/>
    </source>
</evidence>
<dbReference type="GeneID" id="27727780"/>
<dbReference type="HOGENOM" id="CLU_039755_1_1_1"/>
<evidence type="ECO:0000259" key="2">
    <source>
        <dbReference type="Pfam" id="PF13391"/>
    </source>
</evidence>